<organism evidence="1 2">
    <name type="scientific">Lactuca saligna</name>
    <name type="common">Willowleaf lettuce</name>
    <dbReference type="NCBI Taxonomy" id="75948"/>
    <lineage>
        <taxon>Eukaryota</taxon>
        <taxon>Viridiplantae</taxon>
        <taxon>Streptophyta</taxon>
        <taxon>Embryophyta</taxon>
        <taxon>Tracheophyta</taxon>
        <taxon>Spermatophyta</taxon>
        <taxon>Magnoliopsida</taxon>
        <taxon>eudicotyledons</taxon>
        <taxon>Gunneridae</taxon>
        <taxon>Pentapetalae</taxon>
        <taxon>asterids</taxon>
        <taxon>campanulids</taxon>
        <taxon>Asterales</taxon>
        <taxon>Asteraceae</taxon>
        <taxon>Cichorioideae</taxon>
        <taxon>Cichorieae</taxon>
        <taxon>Lactucinae</taxon>
        <taxon>Lactuca</taxon>
    </lineage>
</organism>
<name>A0AA36E7X2_LACSI</name>
<reference evidence="1" key="1">
    <citation type="submission" date="2023-04" db="EMBL/GenBank/DDBJ databases">
        <authorList>
            <person name="Vijverberg K."/>
            <person name="Xiong W."/>
            <person name="Schranz E."/>
        </authorList>
    </citation>
    <scope>NUCLEOTIDE SEQUENCE</scope>
</reference>
<accession>A0AA36E7X2</accession>
<keyword evidence="2" id="KW-1185">Reference proteome</keyword>
<dbReference type="EMBL" id="OX465081">
    <property type="protein sequence ID" value="CAI9286524.1"/>
    <property type="molecule type" value="Genomic_DNA"/>
</dbReference>
<dbReference type="AlphaFoldDB" id="A0AA36E7X2"/>
<proteinExistence type="predicted"/>
<gene>
    <name evidence="1" type="ORF">LSALG_LOCUS25938</name>
</gene>
<protein>
    <submittedName>
        <fullName evidence="1">Uncharacterized protein</fullName>
    </submittedName>
</protein>
<dbReference type="Proteomes" id="UP001177003">
    <property type="component" value="Chromosome 5"/>
</dbReference>
<evidence type="ECO:0000313" key="2">
    <source>
        <dbReference type="Proteomes" id="UP001177003"/>
    </source>
</evidence>
<sequence>MKKENISSPKAFIAKQDESEKYVEEKETFEDKGINDKGFMALIKDTSNSVSGKCSTDISQAVEESSSGRDYVKHRRSEKNNLSLVYNVASSAVHDFCSSEVIAALLGLDWQRRQQLCSFNSSQPRSQNLQLVELSLADSKHDESLVSLSSHANRKRE</sequence>
<evidence type="ECO:0000313" key="1">
    <source>
        <dbReference type="EMBL" id="CAI9286524.1"/>
    </source>
</evidence>